<dbReference type="Pfam" id="PF13524">
    <property type="entry name" value="Glyco_trans_1_2"/>
    <property type="match status" value="1"/>
</dbReference>
<feature type="domain" description="Spore protein YkvP/CgeB glycosyl transferase-like" evidence="1">
    <location>
        <begin position="199"/>
        <end position="329"/>
    </location>
</feature>
<evidence type="ECO:0000313" key="3">
    <source>
        <dbReference type="Proteomes" id="UP001422074"/>
    </source>
</evidence>
<dbReference type="EMBL" id="JBDFRB010000004">
    <property type="protein sequence ID" value="MEN2744294.1"/>
    <property type="molecule type" value="Genomic_DNA"/>
</dbReference>
<keyword evidence="3" id="KW-1185">Reference proteome</keyword>
<gene>
    <name evidence="2" type="ORF">ABCQ75_07035</name>
</gene>
<name>A0ABU9WYN1_9MICC</name>
<proteinExistence type="predicted"/>
<dbReference type="InterPro" id="IPR055259">
    <property type="entry name" value="YkvP/CgeB_Glyco_trans-like"/>
</dbReference>
<accession>A0ABU9WYN1</accession>
<protein>
    <submittedName>
        <fullName evidence="2">Glycosyltransferase</fullName>
    </submittedName>
</protein>
<comment type="caution">
    <text evidence="2">The sequence shown here is derived from an EMBL/GenBank/DDBJ whole genome shotgun (WGS) entry which is preliminary data.</text>
</comment>
<sequence length="335" mass="37080">MKVLVVGDMREGTNSKSTAAGHVAAGHTVREVDTSWLFEGSRFSPRRWSVSKARIADPFGDARLAREIREATSGFAPDVVLAIKTIYFKQEIVLDIPAERHVHLSFDDVSNPDNVSARYLAAEAEWDLVVTTKRHNCSEIEARGGRPYFMWAAYDPRYHRCDTEFSSRKYGIGFIGAARRDRIGLPSLLGSHFPGSSIVVGPRWERAYPRGVPGLEMRAAAMGTDYTIVANSIKVGLVLLNSENRDQHTNRSIETPAVGQLVLAQDTVEHRELFTHGESALLFSSLEGAIRLAQQMREDPWTAARIAAAGTEKIRYGAHTYRDRAVQLADALGVS</sequence>
<dbReference type="RefSeq" id="WP_345884222.1">
    <property type="nucleotide sequence ID" value="NZ_JBDFRB010000004.1"/>
</dbReference>
<evidence type="ECO:0000313" key="2">
    <source>
        <dbReference type="EMBL" id="MEN2744294.1"/>
    </source>
</evidence>
<evidence type="ECO:0000259" key="1">
    <source>
        <dbReference type="Pfam" id="PF13524"/>
    </source>
</evidence>
<organism evidence="2 3">
    <name type="scientific">Sinomonas halotolerans</name>
    <dbReference type="NCBI Taxonomy" id="1644133"/>
    <lineage>
        <taxon>Bacteria</taxon>
        <taxon>Bacillati</taxon>
        <taxon>Actinomycetota</taxon>
        <taxon>Actinomycetes</taxon>
        <taxon>Micrococcales</taxon>
        <taxon>Micrococcaceae</taxon>
        <taxon>Sinomonas</taxon>
    </lineage>
</organism>
<reference evidence="2 3" key="1">
    <citation type="submission" date="2024-05" db="EMBL/GenBank/DDBJ databases">
        <title>Sinomonas sp. nov., isolated from a waste landfill.</title>
        <authorList>
            <person name="Zhao Y."/>
        </authorList>
    </citation>
    <scope>NUCLEOTIDE SEQUENCE [LARGE SCALE GENOMIC DNA]</scope>
    <source>
        <strain evidence="2 3">CCTCC AB2014300</strain>
    </source>
</reference>
<dbReference type="Proteomes" id="UP001422074">
    <property type="component" value="Unassembled WGS sequence"/>
</dbReference>